<protein>
    <submittedName>
        <fullName evidence="2">Uncharacterized protein</fullName>
    </submittedName>
</protein>
<dbReference type="EMBL" id="UINC01066752">
    <property type="protein sequence ID" value="SVB97773.1"/>
    <property type="molecule type" value="Genomic_DNA"/>
</dbReference>
<evidence type="ECO:0000313" key="2">
    <source>
        <dbReference type="EMBL" id="SVB97773.1"/>
    </source>
</evidence>
<evidence type="ECO:0000256" key="1">
    <source>
        <dbReference type="SAM" id="Phobius"/>
    </source>
</evidence>
<keyword evidence="1" id="KW-0812">Transmembrane</keyword>
<reference evidence="2" key="1">
    <citation type="submission" date="2018-05" db="EMBL/GenBank/DDBJ databases">
        <authorList>
            <person name="Lanie J.A."/>
            <person name="Ng W.-L."/>
            <person name="Kazmierczak K.M."/>
            <person name="Andrzejewski T.M."/>
            <person name="Davidsen T.M."/>
            <person name="Wayne K.J."/>
            <person name="Tettelin H."/>
            <person name="Glass J.I."/>
            <person name="Rusch D."/>
            <person name="Podicherti R."/>
            <person name="Tsui H.-C.T."/>
            <person name="Winkler M.E."/>
        </authorList>
    </citation>
    <scope>NUCLEOTIDE SEQUENCE</scope>
</reference>
<feature type="non-terminal residue" evidence="2">
    <location>
        <position position="1"/>
    </location>
</feature>
<organism evidence="2">
    <name type="scientific">marine metagenome</name>
    <dbReference type="NCBI Taxonomy" id="408172"/>
    <lineage>
        <taxon>unclassified sequences</taxon>
        <taxon>metagenomes</taxon>
        <taxon>ecological metagenomes</taxon>
    </lineage>
</organism>
<proteinExistence type="predicted"/>
<dbReference type="AlphaFoldDB" id="A0A382IFS9"/>
<accession>A0A382IFS9</accession>
<feature type="transmembrane region" description="Helical" evidence="1">
    <location>
        <begin position="7"/>
        <end position="24"/>
    </location>
</feature>
<name>A0A382IFS9_9ZZZZ</name>
<sequence>VILKPKKLVPTISIVVILFIGFWYNSKSTTFSDKDLYEILTYYEIEDELLYAIF</sequence>
<gene>
    <name evidence="2" type="ORF">METZ01_LOCUS250627</name>
</gene>
<keyword evidence="1" id="KW-0472">Membrane</keyword>
<feature type="non-terminal residue" evidence="2">
    <location>
        <position position="54"/>
    </location>
</feature>
<keyword evidence="1" id="KW-1133">Transmembrane helix</keyword>